<dbReference type="EMBL" id="JARQWQ010000036">
    <property type="protein sequence ID" value="KAK2560351.1"/>
    <property type="molecule type" value="Genomic_DNA"/>
</dbReference>
<feature type="compositionally biased region" description="Polar residues" evidence="2">
    <location>
        <begin position="513"/>
        <end position="535"/>
    </location>
</feature>
<reference evidence="3" key="1">
    <citation type="journal article" date="2023" name="G3 (Bethesda)">
        <title>Whole genome assembly and annotation of the endangered Caribbean coral Acropora cervicornis.</title>
        <authorList>
            <person name="Selwyn J.D."/>
            <person name="Vollmer S.V."/>
        </authorList>
    </citation>
    <scope>NUCLEOTIDE SEQUENCE</scope>
    <source>
        <strain evidence="3">K2</strain>
    </source>
</reference>
<gene>
    <name evidence="3" type="ORF">P5673_016686</name>
</gene>
<feature type="compositionally biased region" description="Basic and acidic residues" evidence="2">
    <location>
        <begin position="565"/>
        <end position="578"/>
    </location>
</feature>
<feature type="compositionally biased region" description="Basic and acidic residues" evidence="2">
    <location>
        <begin position="752"/>
        <end position="761"/>
    </location>
</feature>
<feature type="compositionally biased region" description="Low complexity" evidence="2">
    <location>
        <begin position="422"/>
        <end position="436"/>
    </location>
</feature>
<dbReference type="InterPro" id="IPR009816">
    <property type="entry name" value="SPATS2-like"/>
</dbReference>
<feature type="compositionally biased region" description="Basic and acidic residues" evidence="2">
    <location>
        <begin position="621"/>
        <end position="636"/>
    </location>
</feature>
<name>A0AAD9QFH9_ACRCE</name>
<feature type="compositionally biased region" description="Basic and acidic residues" evidence="2">
    <location>
        <begin position="487"/>
        <end position="512"/>
    </location>
</feature>
<sequence length="781" mass="86378">MGRKRALKQGNQTDFFDSESGRILASLGVPDCGTSNLQAEIDFIREVFPAQSRDDITLVLQSCDYDVEKAIACFEDDEANNILKEWNTQGKKSKNGRKNRVKQPEDGETCCDEAQVEKNDMKMSPNGFEDSTGTSKDDQKESMPASAMALDIPTSSEDALHSPSLSSSEVPLPSCNTSQPLNDVSDLELATKNLPSSPAQNSPTHLKYERMLSTGPDALKKTIKDLTRSSVSLPRFQLLLEETVNHSFLFNWRNLRSRLLLEKRQENAAALKLKSDRVGGMTEPEVAQLRNEIKEQLLTTIKNFGRVAPIKSCYSPVTLNPPSLPSKKAEMKPNSKKEQEEVKAVDSSVPENTAVLPIALPTTENSVNGVSAHKVLQEVAELHAKLQASLVQQGLSSAGNSQGQKQSRSDNKKNKPNSAVLTHSQQQTQSQRPQTTGAQGQLKREPILKNENRAKRQSEEPRGQHQGKSYQYGGNSRRGNQRQPRNNRYETLKGKKEVPKGEDPKQIDDKISQNDNNNGQLKQPESNHKVFSQSDNKNELVRDSRGERNRRRNRRGGRQGAYESVYERGPSKEPEERINNGAQDKSLSQESPVGKGPLGKEKKTETSEGNNSQVNASSVSENKDSALVVKDKKEHNSISQPQNVAINGMDPHSASNLTEPSGVKTHNGESKKALPQRQERGSRRRGAQRHLKDGPNSSPPPNENLNGTMPVENGVGHFSKEEKNGVEKMVQDAPHKKSPKKESKINSYVAKENGKDFDKAKNTSGLNGHAHVKDSEDSVRR</sequence>
<dbReference type="AlphaFoldDB" id="A0AAD9QFH9"/>
<accession>A0AAD9QFH9</accession>
<feature type="compositionally biased region" description="Low complexity" evidence="2">
    <location>
        <begin position="471"/>
        <end position="486"/>
    </location>
</feature>
<organism evidence="3 4">
    <name type="scientific">Acropora cervicornis</name>
    <name type="common">Staghorn coral</name>
    <dbReference type="NCBI Taxonomy" id="6130"/>
    <lineage>
        <taxon>Eukaryota</taxon>
        <taxon>Metazoa</taxon>
        <taxon>Cnidaria</taxon>
        <taxon>Anthozoa</taxon>
        <taxon>Hexacorallia</taxon>
        <taxon>Scleractinia</taxon>
        <taxon>Astrocoeniina</taxon>
        <taxon>Acroporidae</taxon>
        <taxon>Acropora</taxon>
    </lineage>
</organism>
<protein>
    <submittedName>
        <fullName evidence="3">SPATS2-like protein</fullName>
    </submittedName>
</protein>
<feature type="region of interest" description="Disordered" evidence="2">
    <location>
        <begin position="393"/>
        <end position="781"/>
    </location>
</feature>
<dbReference type="CDD" id="cd14279">
    <property type="entry name" value="CUE"/>
    <property type="match status" value="1"/>
</dbReference>
<proteinExistence type="inferred from homology"/>
<feature type="compositionally biased region" description="Basic and acidic residues" evidence="2">
    <location>
        <begin position="536"/>
        <end position="547"/>
    </location>
</feature>
<evidence type="ECO:0000313" key="3">
    <source>
        <dbReference type="EMBL" id="KAK2560351.1"/>
    </source>
</evidence>
<feature type="compositionally biased region" description="Basic and acidic residues" evidence="2">
    <location>
        <begin position="666"/>
        <end position="681"/>
    </location>
</feature>
<feature type="compositionally biased region" description="Basic and acidic residues" evidence="2">
    <location>
        <begin position="327"/>
        <end position="344"/>
    </location>
</feature>
<dbReference type="PANTHER" id="PTHR15623:SF11">
    <property type="entry name" value="SPERMATOGENESIS-ASSOCIATED SERINE-RICH PROTEIN 2"/>
    <property type="match status" value="1"/>
</dbReference>
<feature type="compositionally biased region" description="Basic and acidic residues" evidence="2">
    <location>
        <begin position="771"/>
        <end position="781"/>
    </location>
</feature>
<reference evidence="3" key="2">
    <citation type="journal article" date="2023" name="Science">
        <title>Genomic signatures of disease resistance in endangered staghorn corals.</title>
        <authorList>
            <person name="Vollmer S.V."/>
            <person name="Selwyn J.D."/>
            <person name="Despard B.A."/>
            <person name="Roesel C.L."/>
        </authorList>
    </citation>
    <scope>NUCLEOTIDE SEQUENCE</scope>
    <source>
        <strain evidence="3">K2</strain>
    </source>
</reference>
<feature type="compositionally biased region" description="Polar residues" evidence="2">
    <location>
        <begin position="607"/>
        <end position="620"/>
    </location>
</feature>
<feature type="region of interest" description="Disordered" evidence="2">
    <location>
        <begin position="90"/>
        <end position="179"/>
    </location>
</feature>
<feature type="compositionally biased region" description="Basic residues" evidence="2">
    <location>
        <begin position="548"/>
        <end position="557"/>
    </location>
</feature>
<feature type="compositionally biased region" description="Low complexity" evidence="2">
    <location>
        <begin position="155"/>
        <end position="174"/>
    </location>
</feature>
<dbReference type="InterPro" id="IPR009060">
    <property type="entry name" value="UBA-like_sf"/>
</dbReference>
<feature type="compositionally biased region" description="Basic residues" evidence="2">
    <location>
        <begin position="91"/>
        <end position="101"/>
    </location>
</feature>
<dbReference type="GO" id="GO:0005737">
    <property type="term" value="C:cytoplasm"/>
    <property type="evidence" value="ECO:0007669"/>
    <property type="project" value="TreeGrafter"/>
</dbReference>
<feature type="compositionally biased region" description="Basic and acidic residues" evidence="2">
    <location>
        <begin position="442"/>
        <end position="463"/>
    </location>
</feature>
<feature type="compositionally biased region" description="Basic and acidic residues" evidence="2">
    <location>
        <begin position="718"/>
        <end position="744"/>
    </location>
</feature>
<dbReference type="Proteomes" id="UP001249851">
    <property type="component" value="Unassembled WGS sequence"/>
</dbReference>
<evidence type="ECO:0000313" key="4">
    <source>
        <dbReference type="Proteomes" id="UP001249851"/>
    </source>
</evidence>
<feature type="region of interest" description="Disordered" evidence="2">
    <location>
        <begin position="318"/>
        <end position="348"/>
    </location>
</feature>
<feature type="compositionally biased region" description="Polar residues" evidence="2">
    <location>
        <begin position="393"/>
        <end position="406"/>
    </location>
</feature>
<comment type="similarity">
    <text evidence="1">Belongs to the SPATS2 family.</text>
</comment>
<comment type="caution">
    <text evidence="3">The sequence shown here is derived from an EMBL/GenBank/DDBJ whole genome shotgun (WGS) entry which is preliminary data.</text>
</comment>
<dbReference type="SUPFAM" id="SSF46934">
    <property type="entry name" value="UBA-like"/>
    <property type="match status" value="1"/>
</dbReference>
<dbReference type="PANTHER" id="PTHR15623">
    <property type="entry name" value="SPERMATOGENESIS-ASSOCIATED SERINE-RICH PROTEIN 2-RELATED"/>
    <property type="match status" value="1"/>
</dbReference>
<feature type="compositionally biased region" description="Polar residues" evidence="2">
    <location>
        <begin position="580"/>
        <end position="591"/>
    </location>
</feature>
<evidence type="ECO:0000256" key="2">
    <source>
        <dbReference type="SAM" id="MobiDB-lite"/>
    </source>
</evidence>
<evidence type="ECO:0000256" key="1">
    <source>
        <dbReference type="ARBA" id="ARBA00007105"/>
    </source>
</evidence>
<keyword evidence="4" id="KW-1185">Reference proteome</keyword>